<dbReference type="KEGG" id="dai:Desaci_1205"/>
<dbReference type="EMBL" id="CP003639">
    <property type="protein sequence ID" value="AFM40237.1"/>
    <property type="molecule type" value="Genomic_DNA"/>
</dbReference>
<dbReference type="RefSeq" id="WP_014826244.1">
    <property type="nucleotide sequence ID" value="NC_018068.1"/>
</dbReference>
<evidence type="ECO:0000313" key="1">
    <source>
        <dbReference type="EMBL" id="AFM40237.1"/>
    </source>
</evidence>
<evidence type="ECO:0000313" key="2">
    <source>
        <dbReference type="Proteomes" id="UP000002892"/>
    </source>
</evidence>
<protein>
    <submittedName>
        <fullName evidence="1">Uncharacterized protein</fullName>
    </submittedName>
</protein>
<keyword evidence="2" id="KW-1185">Reference proteome</keyword>
<reference evidence="1 2" key="1">
    <citation type="journal article" date="2012" name="J. Bacteriol.">
        <title>Complete genome sequences of Desulfosporosinus orientis DSM765T, Desulfosporosinus youngiae DSM17734T, Desulfosporosinus meridiei DSM13257T, and Desulfosporosinus acidiphilus DSM22704T.</title>
        <authorList>
            <person name="Pester M."/>
            <person name="Brambilla E."/>
            <person name="Alazard D."/>
            <person name="Rattei T."/>
            <person name="Weinmaier T."/>
            <person name="Han J."/>
            <person name="Lucas S."/>
            <person name="Lapidus A."/>
            <person name="Cheng J.F."/>
            <person name="Goodwin L."/>
            <person name="Pitluck S."/>
            <person name="Peters L."/>
            <person name="Ovchinnikova G."/>
            <person name="Teshima H."/>
            <person name="Detter J.C."/>
            <person name="Han C.S."/>
            <person name="Tapia R."/>
            <person name="Land M.L."/>
            <person name="Hauser L."/>
            <person name="Kyrpides N.C."/>
            <person name="Ivanova N.N."/>
            <person name="Pagani I."/>
            <person name="Huntmann M."/>
            <person name="Wei C.L."/>
            <person name="Davenport K.W."/>
            <person name="Daligault H."/>
            <person name="Chain P.S."/>
            <person name="Chen A."/>
            <person name="Mavromatis K."/>
            <person name="Markowitz V."/>
            <person name="Szeto E."/>
            <person name="Mikhailova N."/>
            <person name="Pati A."/>
            <person name="Wagner M."/>
            <person name="Woyke T."/>
            <person name="Ollivier B."/>
            <person name="Klenk H.P."/>
            <person name="Spring S."/>
            <person name="Loy A."/>
        </authorList>
    </citation>
    <scope>NUCLEOTIDE SEQUENCE [LARGE SCALE GENOMIC DNA]</scope>
    <source>
        <strain evidence="2">DSM 22704 / JCM 16185 / SJ4</strain>
    </source>
</reference>
<dbReference type="STRING" id="646529.Desaci_1205"/>
<gene>
    <name evidence="1" type="ordered locus">Desaci_1205</name>
</gene>
<dbReference type="AlphaFoldDB" id="I4D363"/>
<dbReference type="eggNOG" id="ENOG5033NBH">
    <property type="taxonomic scope" value="Bacteria"/>
</dbReference>
<sequence>MADKEKSFINPNPGVCVPWELKLEEFGDLPGNEEIVKKEWEKLDDFAYNFIWFWVQR</sequence>
<dbReference type="HOGENOM" id="CLU_210500_0_0_9"/>
<accession>I4D363</accession>
<name>I4D363_DESAJ</name>
<dbReference type="Proteomes" id="UP000002892">
    <property type="component" value="Chromosome"/>
</dbReference>
<organism evidence="1 2">
    <name type="scientific">Desulfosporosinus acidiphilus (strain DSM 22704 / JCM 16185 / SJ4)</name>
    <dbReference type="NCBI Taxonomy" id="646529"/>
    <lineage>
        <taxon>Bacteria</taxon>
        <taxon>Bacillati</taxon>
        <taxon>Bacillota</taxon>
        <taxon>Clostridia</taxon>
        <taxon>Eubacteriales</taxon>
        <taxon>Desulfitobacteriaceae</taxon>
        <taxon>Desulfosporosinus</taxon>
    </lineage>
</organism>
<proteinExistence type="predicted"/>